<protein>
    <recommendedName>
        <fullName evidence="5 18">DNA dC-&gt;dU-editing enzyme APOBEC-3G</fullName>
        <ecNumber evidence="18">3.5.4.-</ecNumber>
    </recommendedName>
    <alternativeName>
        <fullName evidence="16 18">Deoxycytidine deaminase</fullName>
    </alternativeName>
</protein>
<dbReference type="InterPro" id="IPR002125">
    <property type="entry name" value="CMP_dCMP_dom"/>
</dbReference>
<dbReference type="GO" id="GO:0003723">
    <property type="term" value="F:RNA binding"/>
    <property type="evidence" value="ECO:0007669"/>
    <property type="project" value="TreeGrafter"/>
</dbReference>
<dbReference type="PROSITE" id="PS00903">
    <property type="entry name" value="CYT_DCMP_DEAMINASES_1"/>
    <property type="match status" value="1"/>
</dbReference>
<reference evidence="20" key="1">
    <citation type="submission" date="2016-12" db="EMBL/GenBank/DDBJ databases">
        <title>Mouse lemur reference genome and diversity panel.</title>
        <authorList>
            <person name="Harris R."/>
            <person name="Larsen P."/>
            <person name="Liu Y."/>
            <person name="Hughes D.S."/>
            <person name="Murali S."/>
            <person name="Raveendran M."/>
            <person name="Korchina V."/>
            <person name="Wang M."/>
            <person name="Jhangiani S."/>
            <person name="Bandaranaike D."/>
            <person name="Bellair M."/>
            <person name="Blankenburg K."/>
            <person name="Chao H."/>
            <person name="Dahdouli M."/>
            <person name="Dinh H."/>
            <person name="Doddapaneni H."/>
            <person name="English A."/>
            <person name="Firestine M."/>
            <person name="Gnanaolivu R."/>
            <person name="Gross S."/>
            <person name="Hernandez B."/>
            <person name="Javaid M."/>
            <person name="Jayaseelan J."/>
            <person name="Jones J."/>
            <person name="Khan Z."/>
            <person name="Kovar C."/>
            <person name="Kurapati P."/>
            <person name="Le B."/>
            <person name="Lee S."/>
            <person name="Li M."/>
            <person name="Mathew T."/>
            <person name="Narasimhan A."/>
            <person name="Ngo D."/>
            <person name="Nguyen L."/>
            <person name="Okwuonu G."/>
            <person name="Ongeri F."/>
            <person name="Osuji N."/>
            <person name="Pu L.-L."/>
            <person name="Puazo M."/>
            <person name="Quiroz J."/>
            <person name="Raj R."/>
            <person name="Rajbhandari K."/>
            <person name="Reid J.G."/>
            <person name="Santibanez J."/>
            <person name="Sexton D."/>
            <person name="Skinner E."/>
            <person name="Vee V."/>
            <person name="Weissenberger G."/>
            <person name="Wu Y."/>
            <person name="Xin Y."/>
            <person name="Han Y."/>
            <person name="Campbell C."/>
            <person name="Brown A."/>
            <person name="Sullivan B."/>
            <person name="Shelton J."/>
            <person name="Brown S."/>
            <person name="Dudchenko O."/>
            <person name="Machol I."/>
            <person name="Durand N."/>
            <person name="Shamim M."/>
            <person name="Lieberman A."/>
            <person name="Muzny D.M."/>
            <person name="Richards S."/>
            <person name="Yoder A."/>
            <person name="Worley K.C."/>
            <person name="Rogers J."/>
            <person name="Gibbs R.A."/>
        </authorList>
    </citation>
    <scope>NUCLEOTIDE SEQUENCE [LARGE SCALE GENOMIC DNA]</scope>
</reference>
<dbReference type="CDD" id="cd01283">
    <property type="entry name" value="cytidine_deaminase"/>
    <property type="match status" value="1"/>
</dbReference>
<comment type="subunit">
    <text evidence="18">Homodimer.</text>
</comment>
<dbReference type="GO" id="GO:1990904">
    <property type="term" value="C:ribonucleoprotein complex"/>
    <property type="evidence" value="ECO:0007669"/>
    <property type="project" value="UniProtKB-UniRule"/>
</dbReference>
<keyword evidence="15 18" id="KW-0539">Nucleus</keyword>
<evidence type="ECO:0000256" key="17">
    <source>
        <dbReference type="ARBA" id="ARBA00049114"/>
    </source>
</evidence>
<dbReference type="Ensembl" id="ENSMICT00000060210.1">
    <property type="protein sequence ID" value="ENSMICP00000046037.1"/>
    <property type="gene ID" value="ENSMICG00000043748.1"/>
</dbReference>
<dbReference type="Pfam" id="PF18782">
    <property type="entry name" value="NAD2"/>
    <property type="match status" value="1"/>
</dbReference>
<evidence type="ECO:0000256" key="18">
    <source>
        <dbReference type="RuleBase" id="RU367054"/>
    </source>
</evidence>
<evidence type="ECO:0000256" key="7">
    <source>
        <dbReference type="ARBA" id="ARBA00022553"/>
    </source>
</evidence>
<feature type="domain" description="CMP/dCMP-type deaminase" evidence="19">
    <location>
        <begin position="36"/>
        <end position="150"/>
    </location>
</feature>
<comment type="function">
    <text evidence="18">DNA deaminase (cytidine deaminase) which acts as an inhibitor of retrovirus replication and retrotransposon mobility. After the penetration of retroviral nucleocapsids into target cells of infection and the initiation of reverse transcription, it can induce the conversion of cytosine to uracil in the minus-sense single-strand viral DNA, leading to G-to-A hypermutations in the subsequent plus-strand viral DNA. The resultant detrimental levels of mutations in the proviral genome, along with a deamination-independent mechanism that works prior to the proviral integration, together exert efficient antiretroviral effects in infected target cells. Selectively targets single-stranded DNA and does not deaminate double-stranded DNA or single- or double-stranded RNA.</text>
</comment>
<comment type="subcellular location">
    <subcellularLocation>
        <location evidence="3 18">Cytoplasm</location>
        <location evidence="3 18">P-body</location>
    </subcellularLocation>
    <subcellularLocation>
        <location evidence="18">Cytoplasm</location>
    </subcellularLocation>
    <subcellularLocation>
        <location evidence="2 18">Nucleus</location>
    </subcellularLocation>
    <text evidence="18">Mainly cytoplasmic, small amount are found in the nucleus.</text>
</comment>
<keyword evidence="21" id="KW-1185">Reference proteome</keyword>
<dbReference type="GO" id="GO:0008270">
    <property type="term" value="F:zinc ion binding"/>
    <property type="evidence" value="ECO:0007669"/>
    <property type="project" value="UniProtKB-UniRule"/>
</dbReference>
<dbReference type="Gene3D" id="3.40.140.10">
    <property type="entry name" value="Cytidine Deaminase, domain 2"/>
    <property type="match status" value="1"/>
</dbReference>
<dbReference type="InterPro" id="IPR016193">
    <property type="entry name" value="Cytidine_deaminase-like"/>
</dbReference>
<reference evidence="20" key="3">
    <citation type="submission" date="2025-09" db="UniProtKB">
        <authorList>
            <consortium name="Ensembl"/>
        </authorList>
    </citation>
    <scope>IDENTIFICATION</scope>
</reference>
<organism evidence="20 21">
    <name type="scientific">Microcebus murinus</name>
    <name type="common">Gray mouse lemur</name>
    <name type="synonym">Lemur murinus</name>
    <dbReference type="NCBI Taxonomy" id="30608"/>
    <lineage>
        <taxon>Eukaryota</taxon>
        <taxon>Metazoa</taxon>
        <taxon>Chordata</taxon>
        <taxon>Craniata</taxon>
        <taxon>Vertebrata</taxon>
        <taxon>Euteleostomi</taxon>
        <taxon>Mammalia</taxon>
        <taxon>Eutheria</taxon>
        <taxon>Euarchontoglires</taxon>
        <taxon>Primates</taxon>
        <taxon>Strepsirrhini</taxon>
        <taxon>Lemuriformes</taxon>
        <taxon>Cheirogaleidae</taxon>
        <taxon>Microcebus</taxon>
    </lineage>
</organism>
<name>A0A8C5Y4B3_MICMU</name>
<sequence length="202" mass="23032">EEFSPARSPGTAGPSEHLMDPHTFSSYFTNDPSIFGQHKTYLCHEVEVLEGDSWVPLDHYKGFLHNQPRDMPSGYGGRHAEMCFLDQVGSWRLDPAKHYRVTCFVSWSPCFTCAHQVAKFLSRSSHVSLRVLAARIYDLFSGYEEGLSTLWGAGAQIAIMTSADFEHCWDTFVDHQGRPFQPWQGLDEHSHSLKNRLRDILQ</sequence>
<evidence type="ECO:0000256" key="8">
    <source>
        <dbReference type="ARBA" id="ARBA00022588"/>
    </source>
</evidence>
<comment type="similarity">
    <text evidence="4 18">Belongs to the cytidine and deoxycytidylate deaminase family.</text>
</comment>
<comment type="catalytic activity">
    <reaction evidence="17">
        <text>a 2'-deoxycytidine in single-stranded DNA + H2O + H(+) = a 2'-deoxyuridine in single-stranded DNA + NH4(+)</text>
        <dbReference type="Rhea" id="RHEA:50948"/>
        <dbReference type="Rhea" id="RHEA-COMP:12846"/>
        <dbReference type="Rhea" id="RHEA-COMP:12847"/>
        <dbReference type="ChEBI" id="CHEBI:15377"/>
        <dbReference type="ChEBI" id="CHEBI:15378"/>
        <dbReference type="ChEBI" id="CHEBI:28938"/>
        <dbReference type="ChEBI" id="CHEBI:85452"/>
        <dbReference type="ChEBI" id="CHEBI:133902"/>
        <dbReference type="EC" id="3.5.4.38"/>
    </reaction>
</comment>
<keyword evidence="10 18" id="KW-0677">Repeat</keyword>
<evidence type="ECO:0000256" key="12">
    <source>
        <dbReference type="ARBA" id="ARBA00022833"/>
    </source>
</evidence>
<proteinExistence type="inferred from homology"/>
<dbReference type="PROSITE" id="PS51747">
    <property type="entry name" value="CYT_DCMP_DEAMINASES_2"/>
    <property type="match status" value="1"/>
</dbReference>
<keyword evidence="7 18" id="KW-0597">Phosphoprotein</keyword>
<keyword evidence="13 18" id="KW-0391">Immunity</keyword>
<dbReference type="GO" id="GO:0051607">
    <property type="term" value="P:defense response to virus"/>
    <property type="evidence" value="ECO:0007669"/>
    <property type="project" value="UniProtKB-UniRule"/>
</dbReference>
<keyword evidence="9 18" id="KW-0479">Metal-binding</keyword>
<comment type="domain">
    <text evidence="18">The CMP/dCMP deaminase domain 1 mediates RNA binding, RNA-dependent oligomerization and virion incorporation whereas the CMP/dCMP deaminase domain 2 confers deoxycytidine deaminase activity and substrate sequence specificity.</text>
</comment>
<evidence type="ECO:0000256" key="11">
    <source>
        <dbReference type="ARBA" id="ARBA00022801"/>
    </source>
</evidence>
<evidence type="ECO:0000256" key="4">
    <source>
        <dbReference type="ARBA" id="ARBA00006576"/>
    </source>
</evidence>
<keyword evidence="11 18" id="KW-0378">Hydrolase</keyword>
<dbReference type="GO" id="GO:0000932">
    <property type="term" value="C:P-body"/>
    <property type="evidence" value="ECO:0007669"/>
    <property type="project" value="UniProtKB-SubCell"/>
</dbReference>
<accession>A0A8C5Y4B3</accession>
<evidence type="ECO:0000256" key="2">
    <source>
        <dbReference type="ARBA" id="ARBA00004123"/>
    </source>
</evidence>
<evidence type="ECO:0000256" key="13">
    <source>
        <dbReference type="ARBA" id="ARBA00022859"/>
    </source>
</evidence>
<dbReference type="GO" id="GO:0016554">
    <property type="term" value="P:cytidine to uridine editing"/>
    <property type="evidence" value="ECO:0007669"/>
    <property type="project" value="TreeGrafter"/>
</dbReference>
<dbReference type="AlphaFoldDB" id="A0A8C5Y4B3"/>
<dbReference type="EMBL" id="ABDC03008886">
    <property type="status" value="NOT_ANNOTATED_CDS"/>
    <property type="molecule type" value="Genomic_DNA"/>
</dbReference>
<evidence type="ECO:0000256" key="16">
    <source>
        <dbReference type="ARBA" id="ARBA00032972"/>
    </source>
</evidence>
<evidence type="ECO:0000256" key="14">
    <source>
        <dbReference type="ARBA" id="ARBA00023118"/>
    </source>
</evidence>
<keyword evidence="8 18" id="KW-0399">Innate immunity</keyword>
<evidence type="ECO:0000256" key="15">
    <source>
        <dbReference type="ARBA" id="ARBA00023242"/>
    </source>
</evidence>
<keyword evidence="14 18" id="KW-0051">Antiviral defense</keyword>
<evidence type="ECO:0000256" key="1">
    <source>
        <dbReference type="ARBA" id="ARBA00001947"/>
    </source>
</evidence>
<dbReference type="FunFam" id="3.40.140.10:FF:000029">
    <property type="entry name" value="DNA dC-&gt;dU-editing enzyme APOBEC-3G"/>
    <property type="match status" value="1"/>
</dbReference>
<dbReference type="Proteomes" id="UP000694394">
    <property type="component" value="Chromosome 7"/>
</dbReference>
<evidence type="ECO:0000313" key="21">
    <source>
        <dbReference type="Proteomes" id="UP000694394"/>
    </source>
</evidence>
<reference evidence="20" key="2">
    <citation type="submission" date="2025-08" db="UniProtKB">
        <authorList>
            <consortium name="Ensembl"/>
        </authorList>
    </citation>
    <scope>IDENTIFICATION</scope>
</reference>
<dbReference type="EC" id="3.5.4.-" evidence="18"/>
<dbReference type="GO" id="GO:0010526">
    <property type="term" value="P:transposable element silencing"/>
    <property type="evidence" value="ECO:0007669"/>
    <property type="project" value="UniProtKB-UniRule"/>
</dbReference>
<dbReference type="GO" id="GO:0045087">
    <property type="term" value="P:innate immune response"/>
    <property type="evidence" value="ECO:0007669"/>
    <property type="project" value="UniProtKB-UniRule"/>
</dbReference>
<comment type="cofactor">
    <cofactor evidence="1 18">
        <name>Zn(2+)</name>
        <dbReference type="ChEBI" id="CHEBI:29105"/>
    </cofactor>
</comment>
<dbReference type="GO" id="GO:0004126">
    <property type="term" value="F:cytidine deaminase activity"/>
    <property type="evidence" value="ECO:0007669"/>
    <property type="project" value="UniProtKB-UniRule"/>
</dbReference>
<keyword evidence="6 18" id="KW-0963">Cytoplasm</keyword>
<evidence type="ECO:0000256" key="6">
    <source>
        <dbReference type="ARBA" id="ARBA00022490"/>
    </source>
</evidence>
<keyword evidence="12 18" id="KW-0862">Zinc</keyword>
<dbReference type="GeneTree" id="ENSGT00940000161999"/>
<dbReference type="GO" id="GO:0045869">
    <property type="term" value="P:negative regulation of single stranded viral RNA replication via double stranded DNA intermediate"/>
    <property type="evidence" value="ECO:0007669"/>
    <property type="project" value="TreeGrafter"/>
</dbReference>
<evidence type="ECO:0000256" key="10">
    <source>
        <dbReference type="ARBA" id="ARBA00022737"/>
    </source>
</evidence>
<dbReference type="GO" id="GO:0070383">
    <property type="term" value="P:DNA cytosine deamination"/>
    <property type="evidence" value="ECO:0007669"/>
    <property type="project" value="UniProtKB-UniRule"/>
</dbReference>
<dbReference type="InterPro" id="IPR016192">
    <property type="entry name" value="APOBEC/CMP_deaminase_Zn-bd"/>
</dbReference>
<dbReference type="GO" id="GO:0005634">
    <property type="term" value="C:nucleus"/>
    <property type="evidence" value="ECO:0007669"/>
    <property type="project" value="UniProtKB-SubCell"/>
</dbReference>
<evidence type="ECO:0000313" key="20">
    <source>
        <dbReference type="Ensembl" id="ENSMICP00000046037.1"/>
    </source>
</evidence>
<dbReference type="PANTHER" id="PTHR13857">
    <property type="entry name" value="MRNA EDITING ENZYME"/>
    <property type="match status" value="1"/>
</dbReference>
<dbReference type="SUPFAM" id="SSF53927">
    <property type="entry name" value="Cytidine deaminase-like"/>
    <property type="match status" value="1"/>
</dbReference>
<dbReference type="InterPro" id="IPR050610">
    <property type="entry name" value="APOBEC_Cyt_Deaminase"/>
</dbReference>
<evidence type="ECO:0000256" key="5">
    <source>
        <dbReference type="ARBA" id="ARBA00020239"/>
    </source>
</evidence>
<evidence type="ECO:0000256" key="3">
    <source>
        <dbReference type="ARBA" id="ARBA00004201"/>
    </source>
</evidence>
<evidence type="ECO:0000256" key="9">
    <source>
        <dbReference type="ARBA" id="ARBA00022723"/>
    </source>
</evidence>
<dbReference type="PANTHER" id="PTHR13857:SF20">
    <property type="entry name" value="DNA DC-DU-EDITING ENZYME APOBEC-3G"/>
    <property type="match status" value="1"/>
</dbReference>
<evidence type="ECO:0000259" key="19">
    <source>
        <dbReference type="PROSITE" id="PS51747"/>
    </source>
</evidence>